<dbReference type="RefSeq" id="WP_221024898.1">
    <property type="nucleotide sequence ID" value="NZ_JAIEZQ010000002.1"/>
</dbReference>
<feature type="transmembrane region" description="Helical" evidence="8">
    <location>
        <begin position="152"/>
        <end position="171"/>
    </location>
</feature>
<evidence type="ECO:0000256" key="4">
    <source>
        <dbReference type="ARBA" id="ARBA00022692"/>
    </source>
</evidence>
<evidence type="ECO:0000256" key="6">
    <source>
        <dbReference type="ARBA" id="ARBA00023136"/>
    </source>
</evidence>
<dbReference type="Pfam" id="PF00860">
    <property type="entry name" value="Xan_ur_permease"/>
    <property type="match status" value="1"/>
</dbReference>
<evidence type="ECO:0000256" key="5">
    <source>
        <dbReference type="ARBA" id="ARBA00022989"/>
    </source>
</evidence>
<comment type="similarity">
    <text evidence="2">Belongs to the nucleobase:cation symporter-2 (NCS2) (TC 2.A.40) family. Azg-like subfamily.</text>
</comment>
<dbReference type="PANTHER" id="PTHR43337:SF1">
    <property type="entry name" value="XANTHINE_URACIL PERMEASE C887.17-RELATED"/>
    <property type="match status" value="1"/>
</dbReference>
<dbReference type="InterPro" id="IPR045018">
    <property type="entry name" value="Azg-like"/>
</dbReference>
<comment type="caution">
    <text evidence="9">The sequence shown here is derived from an EMBL/GenBank/DDBJ whole genome shotgun (WGS) entry which is preliminary data.</text>
</comment>
<feature type="transmembrane region" description="Helical" evidence="8">
    <location>
        <begin position="458"/>
        <end position="487"/>
    </location>
</feature>
<feature type="transmembrane region" description="Helical" evidence="8">
    <location>
        <begin position="227"/>
        <end position="247"/>
    </location>
</feature>
<dbReference type="EMBL" id="JAIEZQ010000002">
    <property type="protein sequence ID" value="MBY9075104.1"/>
    <property type="molecule type" value="Genomic_DNA"/>
</dbReference>
<keyword evidence="6 8" id="KW-0472">Membrane</keyword>
<gene>
    <name evidence="9" type="ORF">K1X13_09760</name>
</gene>
<proteinExistence type="inferred from homology"/>
<feature type="transmembrane region" description="Helical" evidence="8">
    <location>
        <begin position="321"/>
        <end position="339"/>
    </location>
</feature>
<feature type="transmembrane region" description="Helical" evidence="8">
    <location>
        <begin position="183"/>
        <end position="207"/>
    </location>
</feature>
<keyword evidence="3" id="KW-0813">Transport</keyword>
<evidence type="ECO:0000256" key="8">
    <source>
        <dbReference type="SAM" id="Phobius"/>
    </source>
</evidence>
<evidence type="ECO:0000256" key="1">
    <source>
        <dbReference type="ARBA" id="ARBA00004127"/>
    </source>
</evidence>
<protein>
    <submittedName>
        <fullName evidence="9">NCS2 family permease</fullName>
    </submittedName>
</protein>
<reference evidence="9 10" key="1">
    <citation type="submission" date="2021-08" db="EMBL/GenBank/DDBJ databases">
        <title>Nocardioides bacterium WL0053 sp. nov., isolated from the sediment.</title>
        <authorList>
            <person name="Wang L."/>
            <person name="Zhang D."/>
            <person name="Zhang A."/>
        </authorList>
    </citation>
    <scope>NUCLEOTIDE SEQUENCE [LARGE SCALE GENOMIC DNA]</scope>
    <source>
        <strain evidence="9 10">WL0053</strain>
    </source>
</reference>
<feature type="transmembrane region" description="Helical" evidence="8">
    <location>
        <begin position="404"/>
        <end position="423"/>
    </location>
</feature>
<dbReference type="InterPro" id="IPR006043">
    <property type="entry name" value="NCS2"/>
</dbReference>
<dbReference type="Proteomes" id="UP000754710">
    <property type="component" value="Unassembled WGS sequence"/>
</dbReference>
<feature type="transmembrane region" description="Helical" evidence="8">
    <location>
        <begin position="63"/>
        <end position="81"/>
    </location>
</feature>
<keyword evidence="4 8" id="KW-0812">Transmembrane</keyword>
<accession>A0ABS7RJ88</accession>
<evidence type="ECO:0000256" key="3">
    <source>
        <dbReference type="ARBA" id="ARBA00022448"/>
    </source>
</evidence>
<feature type="transmembrane region" description="Helical" evidence="8">
    <location>
        <begin position="254"/>
        <end position="275"/>
    </location>
</feature>
<feature type="region of interest" description="Disordered" evidence="7">
    <location>
        <begin position="1"/>
        <end position="36"/>
    </location>
</feature>
<name>A0ABS7RJ88_9ACTN</name>
<comment type="subcellular location">
    <subcellularLocation>
        <location evidence="1">Endomembrane system</location>
        <topology evidence="1">Multi-pass membrane protein</topology>
    </subcellularLocation>
</comment>
<evidence type="ECO:0000256" key="7">
    <source>
        <dbReference type="SAM" id="MobiDB-lite"/>
    </source>
</evidence>
<dbReference type="PANTHER" id="PTHR43337">
    <property type="entry name" value="XANTHINE/URACIL PERMEASE C887.17-RELATED"/>
    <property type="match status" value="1"/>
</dbReference>
<evidence type="ECO:0000313" key="9">
    <source>
        <dbReference type="EMBL" id="MBY9075104.1"/>
    </source>
</evidence>
<keyword evidence="5 8" id="KW-1133">Transmembrane helix</keyword>
<feature type="transmembrane region" description="Helical" evidence="8">
    <location>
        <begin position="494"/>
        <end position="514"/>
    </location>
</feature>
<organism evidence="9 10">
    <name type="scientific">Nocardioides jiangsuensis</name>
    <dbReference type="NCBI Taxonomy" id="2866161"/>
    <lineage>
        <taxon>Bacteria</taxon>
        <taxon>Bacillati</taxon>
        <taxon>Actinomycetota</taxon>
        <taxon>Actinomycetes</taxon>
        <taxon>Propionibacteriales</taxon>
        <taxon>Nocardioidaceae</taxon>
        <taxon>Nocardioides</taxon>
    </lineage>
</organism>
<evidence type="ECO:0000256" key="2">
    <source>
        <dbReference type="ARBA" id="ARBA00005697"/>
    </source>
</evidence>
<keyword evidence="10" id="KW-1185">Reference proteome</keyword>
<feature type="transmembrane region" description="Helical" evidence="8">
    <location>
        <begin position="127"/>
        <end position="146"/>
    </location>
</feature>
<evidence type="ECO:0000313" key="10">
    <source>
        <dbReference type="Proteomes" id="UP000754710"/>
    </source>
</evidence>
<feature type="transmembrane region" description="Helical" evidence="8">
    <location>
        <begin position="101"/>
        <end position="122"/>
    </location>
</feature>
<sequence>MSGGVAPVGPSGASPASRHDTPQGTPVDKITQTTERSSARATHLDRFFKVTERGSTVGQEVRGGVVTFFTMAYIIVLNPLILGFAQDGDQQFLGGGSAPDLAPIAAATSLAAGLLTILMGVVANYPLALATGLGLNAFVAFSIASGMSWADAMGLVVLEGLVILVLVLTNFRTAVFHAVPAQLKVAISVGIGLFIALIGLVDAGWVRRNPDSMGTTVPVGFGLDGTLQGWPVLVFAIGLVLVVTLYVRQVKGAILISIMATTVIAVIVESIAHIGPTVREDGSVNPTGWNLNVPAWPDQIVDLPDFSLLGEFSLFGSFERVGVVTALLFIFTLLLADFFDTMGTMTAIGAEAGLLDEEGTPPNSKRILIVDSVAAAAGGAASVSSNTSYIESASGVGEGARTGLASVVTGLLFLLSTVFAPLVEIIPNEAAVPALVLVGFLMMQQVRHIDWDDVEIAIPAFLTIALMPFTYSISVGIGAGFVAYVLIKVVRGKIAEVHGLMWVVAGLFVLYFAIDPVKQLLGA</sequence>